<comment type="caution">
    <text evidence="2">The sequence shown here is derived from an EMBL/GenBank/DDBJ whole genome shotgun (WGS) entry which is preliminary data.</text>
</comment>
<evidence type="ECO:0000313" key="3">
    <source>
        <dbReference type="Proteomes" id="UP000245119"/>
    </source>
</evidence>
<keyword evidence="3" id="KW-1185">Reference proteome</keyword>
<dbReference type="Proteomes" id="UP000245119">
    <property type="component" value="Linkage Group LG10"/>
</dbReference>
<organism evidence="2 3">
    <name type="scientific">Pomacea canaliculata</name>
    <name type="common">Golden apple snail</name>
    <dbReference type="NCBI Taxonomy" id="400727"/>
    <lineage>
        <taxon>Eukaryota</taxon>
        <taxon>Metazoa</taxon>
        <taxon>Spiralia</taxon>
        <taxon>Lophotrochozoa</taxon>
        <taxon>Mollusca</taxon>
        <taxon>Gastropoda</taxon>
        <taxon>Caenogastropoda</taxon>
        <taxon>Architaenioglossa</taxon>
        <taxon>Ampullarioidea</taxon>
        <taxon>Ampullariidae</taxon>
        <taxon>Pomacea</taxon>
    </lineage>
</organism>
<reference evidence="2 3" key="1">
    <citation type="submission" date="2018-04" db="EMBL/GenBank/DDBJ databases">
        <title>The genome of golden apple snail Pomacea canaliculata provides insight into stress tolerance and invasive adaptation.</title>
        <authorList>
            <person name="Liu C."/>
            <person name="Liu B."/>
            <person name="Ren Y."/>
            <person name="Zhang Y."/>
            <person name="Wang H."/>
            <person name="Li S."/>
            <person name="Jiang F."/>
            <person name="Yin L."/>
            <person name="Zhang G."/>
            <person name="Qian W."/>
            <person name="Fan W."/>
        </authorList>
    </citation>
    <scope>NUCLEOTIDE SEQUENCE [LARGE SCALE GENOMIC DNA]</scope>
    <source>
        <strain evidence="2">SZHN2017</strain>
        <tissue evidence="2">Muscle</tissue>
    </source>
</reference>
<dbReference type="EMBL" id="PZQS01000010">
    <property type="protein sequence ID" value="PVD23036.1"/>
    <property type="molecule type" value="Genomic_DNA"/>
</dbReference>
<dbReference type="AlphaFoldDB" id="A0A2T7NPF4"/>
<protein>
    <submittedName>
        <fullName evidence="2">Uncharacterized protein</fullName>
    </submittedName>
</protein>
<sequence length="304" mass="34059">MLSTRETNRLHRWTMWRMSVNEGIISCLHQGEGPRFLTPEYMKCLQFPGSPDSSSLASSDLVDHFPRGVNLRERYGSSHGLSDDAYFIFGLPRVNAYNYIPEVALTGSRSVQGDATKQEMALMSQDDLYPDYTPSDLGATPDSRSIASRNDEEIQRINGFRGQKISPPIPIRRAAPGLYDRNNSHNAREVTAAALNYHASASQSYLPSNQTSTRQGLPPHSSYEKVGFTPVTRGMRDQDCPPLAPPSSAEWTYPPFTESRQRAHAHALGIKLGSEKIPQPAHYEWDERFANGQHFGRSQQTYGR</sequence>
<evidence type="ECO:0000313" key="2">
    <source>
        <dbReference type="EMBL" id="PVD23036.1"/>
    </source>
</evidence>
<evidence type="ECO:0000256" key="1">
    <source>
        <dbReference type="SAM" id="MobiDB-lite"/>
    </source>
</evidence>
<gene>
    <name evidence="2" type="ORF">C0Q70_16298</name>
</gene>
<feature type="region of interest" description="Disordered" evidence="1">
    <location>
        <begin position="129"/>
        <end position="149"/>
    </location>
</feature>
<accession>A0A2T7NPF4</accession>
<name>A0A2T7NPF4_POMCA</name>
<proteinExistence type="predicted"/>